<dbReference type="OrthoDB" id="275996at2759"/>
<evidence type="ECO:0000313" key="3">
    <source>
        <dbReference type="Proteomes" id="UP001163046"/>
    </source>
</evidence>
<evidence type="ECO:0000313" key="2">
    <source>
        <dbReference type="EMBL" id="KAJ7374991.1"/>
    </source>
</evidence>
<name>A0A9W9Z4U5_9CNID</name>
<keyword evidence="3" id="KW-1185">Reference proteome</keyword>
<dbReference type="InterPro" id="IPR039199">
    <property type="entry name" value="FAM91"/>
</dbReference>
<dbReference type="EMBL" id="MU826826">
    <property type="protein sequence ID" value="KAJ7374991.1"/>
    <property type="molecule type" value="Genomic_DNA"/>
</dbReference>
<dbReference type="PANTHER" id="PTHR28441">
    <property type="entry name" value="PROTEIN FAM91A1"/>
    <property type="match status" value="1"/>
</dbReference>
<reference evidence="2" key="1">
    <citation type="submission" date="2023-01" db="EMBL/GenBank/DDBJ databases">
        <title>Genome assembly of the deep-sea coral Lophelia pertusa.</title>
        <authorList>
            <person name="Herrera S."/>
            <person name="Cordes E."/>
        </authorList>
    </citation>
    <scope>NUCLEOTIDE SEQUENCE</scope>
    <source>
        <strain evidence="2">USNM1676648</strain>
        <tissue evidence="2">Polyp</tissue>
    </source>
</reference>
<accession>A0A9W9Z4U5</accession>
<evidence type="ECO:0000259" key="1">
    <source>
        <dbReference type="Pfam" id="PF14647"/>
    </source>
</evidence>
<dbReference type="PANTHER" id="PTHR28441:SF2">
    <property type="entry name" value="PROTEIN FAM91A1"/>
    <property type="match status" value="1"/>
</dbReference>
<organism evidence="2 3">
    <name type="scientific">Desmophyllum pertusum</name>
    <dbReference type="NCBI Taxonomy" id="174260"/>
    <lineage>
        <taxon>Eukaryota</taxon>
        <taxon>Metazoa</taxon>
        <taxon>Cnidaria</taxon>
        <taxon>Anthozoa</taxon>
        <taxon>Hexacorallia</taxon>
        <taxon>Scleractinia</taxon>
        <taxon>Caryophylliina</taxon>
        <taxon>Caryophylliidae</taxon>
        <taxon>Desmophyllum</taxon>
    </lineage>
</organism>
<proteinExistence type="predicted"/>
<comment type="caution">
    <text evidence="2">The sequence shown here is derived from an EMBL/GenBank/DDBJ whole genome shotgun (WGS) entry which is preliminary data.</text>
</comment>
<protein>
    <recommendedName>
        <fullName evidence="1">FAM91 N-terminal domain-containing protein</fullName>
    </recommendedName>
</protein>
<dbReference type="AlphaFoldDB" id="A0A9W9Z4U5"/>
<feature type="domain" description="FAM91 N-terminal" evidence="1">
    <location>
        <begin position="14"/>
        <end position="84"/>
    </location>
</feature>
<dbReference type="PROSITE" id="PS50096">
    <property type="entry name" value="IQ"/>
    <property type="match status" value="1"/>
</dbReference>
<dbReference type="Pfam" id="PF14647">
    <property type="entry name" value="FAM91_N"/>
    <property type="match status" value="1"/>
</dbReference>
<gene>
    <name evidence="2" type="ORF">OS493_001718</name>
</gene>
<sequence>MARSTLSADLEFHILHNYPWSKLPSNIKQSLFNSQKEWEKCVFDYSVRNQLRYRGNIVRQVRRDERKYYEDLLQYSKKTPYAFPVPPVGCDS</sequence>
<dbReference type="InterPro" id="IPR028091">
    <property type="entry name" value="FAM91_N_dom"/>
</dbReference>
<dbReference type="Proteomes" id="UP001163046">
    <property type="component" value="Unassembled WGS sequence"/>
</dbReference>